<evidence type="ECO:0000313" key="2">
    <source>
        <dbReference type="EMBL" id="SFF69612.1"/>
    </source>
</evidence>
<feature type="chain" id="PRO_5011738885" description="Secreted protein" evidence="1">
    <location>
        <begin position="26"/>
        <end position="130"/>
    </location>
</feature>
<evidence type="ECO:0008006" key="4">
    <source>
        <dbReference type="Google" id="ProtNLM"/>
    </source>
</evidence>
<organism evidence="2 3">
    <name type="scientific">Salegentibacter agarivorans</name>
    <dbReference type="NCBI Taxonomy" id="345907"/>
    <lineage>
        <taxon>Bacteria</taxon>
        <taxon>Pseudomonadati</taxon>
        <taxon>Bacteroidota</taxon>
        <taxon>Flavobacteriia</taxon>
        <taxon>Flavobacteriales</taxon>
        <taxon>Flavobacteriaceae</taxon>
        <taxon>Salegentibacter</taxon>
    </lineage>
</organism>
<evidence type="ECO:0000256" key="1">
    <source>
        <dbReference type="SAM" id="SignalP"/>
    </source>
</evidence>
<reference evidence="3" key="1">
    <citation type="submission" date="2016-10" db="EMBL/GenBank/DDBJ databases">
        <authorList>
            <person name="Varghese N."/>
            <person name="Submissions S."/>
        </authorList>
    </citation>
    <scope>NUCLEOTIDE SEQUENCE [LARGE SCALE GENOMIC DNA]</scope>
    <source>
        <strain evidence="3">DSM 23515</strain>
    </source>
</reference>
<sequence length="130" mass="14910">MKKAFQHSISIAMAFLVLFSTFSFTVDKHFCGSFLVDKAIFSEAKTCGMEMETSTEDSCCTNEKVAVEGQDELKHQFDSLDLNQQLFLTGFAYSYIFIFEDFSKENIPFKDYSPPLLVKDIHLEDQVFLI</sequence>
<evidence type="ECO:0000313" key="3">
    <source>
        <dbReference type="Proteomes" id="UP000199116"/>
    </source>
</evidence>
<gene>
    <name evidence="2" type="ORF">SAMN04488033_10525</name>
</gene>
<dbReference type="NCBIfam" id="NF047658">
    <property type="entry name" value="HYC_CC_PP"/>
    <property type="match status" value="1"/>
</dbReference>
<dbReference type="InterPro" id="IPR058512">
    <property type="entry name" value="DUF8199"/>
</dbReference>
<feature type="signal peptide" evidence="1">
    <location>
        <begin position="1"/>
        <end position="25"/>
    </location>
</feature>
<name>A0A1I2KRF7_9FLAO</name>
<dbReference type="Proteomes" id="UP000199116">
    <property type="component" value="Unassembled WGS sequence"/>
</dbReference>
<protein>
    <recommendedName>
        <fullName evidence="4">Secreted protein</fullName>
    </recommendedName>
</protein>
<dbReference type="InterPro" id="IPR058060">
    <property type="entry name" value="HYC_CC_PP"/>
</dbReference>
<keyword evidence="1" id="KW-0732">Signal</keyword>
<dbReference type="AlphaFoldDB" id="A0A1I2KRF7"/>
<proteinExistence type="predicted"/>
<dbReference type="RefSeq" id="WP_075325862.1">
    <property type="nucleotide sequence ID" value="NZ_FOOH01000005.1"/>
</dbReference>
<accession>A0A1I2KRF7</accession>
<keyword evidence="3" id="KW-1185">Reference proteome</keyword>
<dbReference type="Pfam" id="PF26622">
    <property type="entry name" value="DUF8199"/>
    <property type="match status" value="1"/>
</dbReference>
<dbReference type="EMBL" id="FOOH01000005">
    <property type="protein sequence ID" value="SFF69612.1"/>
    <property type="molecule type" value="Genomic_DNA"/>
</dbReference>